<dbReference type="InterPro" id="IPR003660">
    <property type="entry name" value="HAMP_dom"/>
</dbReference>
<dbReference type="EMBL" id="JACJFM010000014">
    <property type="protein sequence ID" value="MBB1487356.1"/>
    <property type="molecule type" value="Genomic_DNA"/>
</dbReference>
<dbReference type="InterPro" id="IPR029787">
    <property type="entry name" value="Nucleotide_cyclase"/>
</dbReference>
<keyword evidence="3" id="KW-1003">Cell membrane</keyword>
<protein>
    <submittedName>
        <fullName evidence="10">Diguanylate cyclase</fullName>
    </submittedName>
</protein>
<dbReference type="CDD" id="cd06225">
    <property type="entry name" value="HAMP"/>
    <property type="match status" value="1"/>
</dbReference>
<dbReference type="PANTHER" id="PTHR46663">
    <property type="entry name" value="DIGUANYLATE CYCLASE DGCT-RELATED"/>
    <property type="match status" value="1"/>
</dbReference>
<dbReference type="GO" id="GO:0003824">
    <property type="term" value="F:catalytic activity"/>
    <property type="evidence" value="ECO:0007669"/>
    <property type="project" value="UniProtKB-ARBA"/>
</dbReference>
<dbReference type="Gene3D" id="6.10.340.10">
    <property type="match status" value="1"/>
</dbReference>
<dbReference type="SMART" id="SM01049">
    <property type="entry name" value="Cache_2"/>
    <property type="match status" value="1"/>
</dbReference>
<dbReference type="Gene3D" id="3.30.450.20">
    <property type="entry name" value="PAS domain"/>
    <property type="match status" value="1"/>
</dbReference>
<dbReference type="InterPro" id="IPR043128">
    <property type="entry name" value="Rev_trsase/Diguanyl_cyclase"/>
</dbReference>
<comment type="subcellular location">
    <subcellularLocation>
        <location evidence="2">Cell membrane</location>
        <topology evidence="2">Multi-pass membrane protein</topology>
    </subcellularLocation>
</comment>
<sequence>MSGKKDATRQAVEVAFGVLVHYQRLVENRELSAEEAKDRAKEAIKGLRYSSREYFWINDTHPRMIMHPTAPRLNGTDLSDFADPNGTLLFKEFVSVTNVSGSGFIGYMWPKPGEQAPVEKLSYVKSFKPWGWIVGSGIYLDDVQKEILNLRNLAIAGGVFFALLTMALAWWIGSSLTKRLERVIDGLKDVAQGKGDVDLRKRIAITSIDEIGALSTEFNALMESISDLTTFRKVIEEDDVMEDVYSRLYDVFTDDLKLKSPVIFEVDDIHKRMKPVYPLTLNEDDQSCNQEILDNCNLCKAKRTGHGISSYDFPKICKQFIDHGNAHHVCIPMTIGGSTIGVVQFNFNGDEDIESSQHVADQIDKASQYIKEALPVIESKRLTATLRESALCDPLTGLHNRRFLQESATNICSGALRRNKTIGLLMCDLDYFKQVNDTHGHDAGDLILVETSKILKKSVRDSDLIFRFGGEEFFIMLVDVEPGEALSVAEKMCKTFEDHQFTLDTGERITKTISIGVSEFPGDDESLWKGLKYADVALYQAKDTGRNKAMRFTREMWKDDQY</sequence>
<dbReference type="GO" id="GO:0007165">
    <property type="term" value="P:signal transduction"/>
    <property type="evidence" value="ECO:0007669"/>
    <property type="project" value="InterPro"/>
</dbReference>
<dbReference type="InterPro" id="IPR052163">
    <property type="entry name" value="DGC-Regulatory_Protein"/>
</dbReference>
<dbReference type="Gene3D" id="3.30.70.270">
    <property type="match status" value="1"/>
</dbReference>
<evidence type="ECO:0000259" key="8">
    <source>
        <dbReference type="PROSITE" id="PS50885"/>
    </source>
</evidence>
<dbReference type="Proteomes" id="UP000565262">
    <property type="component" value="Unassembled WGS sequence"/>
</dbReference>
<dbReference type="Pfam" id="PF00672">
    <property type="entry name" value="HAMP"/>
    <property type="match status" value="1"/>
</dbReference>
<dbReference type="SUPFAM" id="SSF55073">
    <property type="entry name" value="Nucleotide cyclase"/>
    <property type="match status" value="1"/>
</dbReference>
<dbReference type="InterPro" id="IPR000160">
    <property type="entry name" value="GGDEF_dom"/>
</dbReference>
<dbReference type="NCBIfam" id="TIGR00254">
    <property type="entry name" value="GGDEF"/>
    <property type="match status" value="1"/>
</dbReference>
<reference evidence="10 11" key="1">
    <citation type="submission" date="2020-08" db="EMBL/GenBank/DDBJ databases">
        <title>Oceanospirillum sp. nov. isolated from marine sediment.</title>
        <authorList>
            <person name="Ji X."/>
        </authorList>
    </citation>
    <scope>NUCLEOTIDE SEQUENCE [LARGE SCALE GENOMIC DNA]</scope>
    <source>
        <strain evidence="10 11">D5</strain>
    </source>
</reference>
<dbReference type="GO" id="GO:0005886">
    <property type="term" value="C:plasma membrane"/>
    <property type="evidence" value="ECO:0007669"/>
    <property type="project" value="UniProtKB-SubCell"/>
</dbReference>
<feature type="domain" description="GGDEF" evidence="9">
    <location>
        <begin position="420"/>
        <end position="554"/>
    </location>
</feature>
<proteinExistence type="predicted"/>
<evidence type="ECO:0000256" key="2">
    <source>
        <dbReference type="ARBA" id="ARBA00004651"/>
    </source>
</evidence>
<organism evidence="10 11">
    <name type="scientific">Oceanospirillum sediminis</name>
    <dbReference type="NCBI Taxonomy" id="2760088"/>
    <lineage>
        <taxon>Bacteria</taxon>
        <taxon>Pseudomonadati</taxon>
        <taxon>Pseudomonadota</taxon>
        <taxon>Gammaproteobacteria</taxon>
        <taxon>Oceanospirillales</taxon>
        <taxon>Oceanospirillaceae</taxon>
        <taxon>Oceanospirillum</taxon>
    </lineage>
</organism>
<keyword evidence="4 7" id="KW-0812">Transmembrane</keyword>
<dbReference type="Pfam" id="PF00990">
    <property type="entry name" value="GGDEF"/>
    <property type="match status" value="1"/>
</dbReference>
<comment type="caution">
    <text evidence="10">The sequence shown here is derived from an EMBL/GenBank/DDBJ whole genome shotgun (WGS) entry which is preliminary data.</text>
</comment>
<evidence type="ECO:0000313" key="10">
    <source>
        <dbReference type="EMBL" id="MBB1487356.1"/>
    </source>
</evidence>
<dbReference type="AlphaFoldDB" id="A0A839IT82"/>
<dbReference type="InterPro" id="IPR004010">
    <property type="entry name" value="Double_Cache_2"/>
</dbReference>
<name>A0A839IT82_9GAMM</name>
<keyword evidence="6 7" id="KW-0472">Membrane</keyword>
<evidence type="ECO:0000313" key="11">
    <source>
        <dbReference type="Proteomes" id="UP000565262"/>
    </source>
</evidence>
<evidence type="ECO:0000256" key="6">
    <source>
        <dbReference type="ARBA" id="ARBA00023136"/>
    </source>
</evidence>
<evidence type="ECO:0000256" key="1">
    <source>
        <dbReference type="ARBA" id="ARBA00001946"/>
    </source>
</evidence>
<dbReference type="FunFam" id="3.30.70.270:FF:000001">
    <property type="entry name" value="Diguanylate cyclase domain protein"/>
    <property type="match status" value="1"/>
</dbReference>
<keyword evidence="11" id="KW-1185">Reference proteome</keyword>
<dbReference type="Pfam" id="PF08269">
    <property type="entry name" value="dCache_2"/>
    <property type="match status" value="1"/>
</dbReference>
<dbReference type="SMART" id="SM00267">
    <property type="entry name" value="GGDEF"/>
    <property type="match status" value="1"/>
</dbReference>
<dbReference type="PROSITE" id="PS50885">
    <property type="entry name" value="HAMP"/>
    <property type="match status" value="1"/>
</dbReference>
<evidence type="ECO:0000256" key="3">
    <source>
        <dbReference type="ARBA" id="ARBA00022475"/>
    </source>
</evidence>
<dbReference type="SMART" id="SM00304">
    <property type="entry name" value="HAMP"/>
    <property type="match status" value="1"/>
</dbReference>
<feature type="transmembrane region" description="Helical" evidence="7">
    <location>
        <begin position="153"/>
        <end position="172"/>
    </location>
</feature>
<dbReference type="PANTHER" id="PTHR46663:SF2">
    <property type="entry name" value="GGDEF DOMAIN-CONTAINING PROTEIN"/>
    <property type="match status" value="1"/>
</dbReference>
<keyword evidence="5 7" id="KW-1133">Transmembrane helix</keyword>
<evidence type="ECO:0000256" key="5">
    <source>
        <dbReference type="ARBA" id="ARBA00022989"/>
    </source>
</evidence>
<evidence type="ECO:0000256" key="4">
    <source>
        <dbReference type="ARBA" id="ARBA00022692"/>
    </source>
</evidence>
<accession>A0A839IT82</accession>
<evidence type="ECO:0000259" key="9">
    <source>
        <dbReference type="PROSITE" id="PS50887"/>
    </source>
</evidence>
<gene>
    <name evidence="10" type="ORF">H4O21_12135</name>
</gene>
<feature type="domain" description="HAMP" evidence="8">
    <location>
        <begin position="174"/>
        <end position="230"/>
    </location>
</feature>
<comment type="cofactor">
    <cofactor evidence="1">
        <name>Mg(2+)</name>
        <dbReference type="ChEBI" id="CHEBI:18420"/>
    </cofactor>
</comment>
<dbReference type="InterPro" id="IPR033480">
    <property type="entry name" value="sCache_2"/>
</dbReference>
<evidence type="ECO:0000256" key="7">
    <source>
        <dbReference type="SAM" id="Phobius"/>
    </source>
</evidence>
<dbReference type="PROSITE" id="PS50887">
    <property type="entry name" value="GGDEF"/>
    <property type="match status" value="1"/>
</dbReference>
<dbReference type="CDD" id="cd01949">
    <property type="entry name" value="GGDEF"/>
    <property type="match status" value="1"/>
</dbReference>